<comment type="caution">
    <text evidence="2">The sequence shown here is derived from an EMBL/GenBank/DDBJ whole genome shotgun (WGS) entry which is preliminary data.</text>
</comment>
<protein>
    <submittedName>
        <fullName evidence="2">Uncharacterized protein</fullName>
    </submittedName>
</protein>
<evidence type="ECO:0000313" key="3">
    <source>
        <dbReference type="Proteomes" id="UP000476511"/>
    </source>
</evidence>
<gene>
    <name evidence="2" type="ORF">GJR97_12400</name>
</gene>
<organism evidence="2 3">
    <name type="scientific">Agromyces kandeliae</name>
    <dbReference type="NCBI Taxonomy" id="2666141"/>
    <lineage>
        <taxon>Bacteria</taxon>
        <taxon>Bacillati</taxon>
        <taxon>Actinomycetota</taxon>
        <taxon>Actinomycetes</taxon>
        <taxon>Micrococcales</taxon>
        <taxon>Microbacteriaceae</taxon>
        <taxon>Agromyces</taxon>
    </lineage>
</organism>
<dbReference type="RefSeq" id="WP_154346811.1">
    <property type="nucleotide sequence ID" value="NZ_WKJD01000016.1"/>
</dbReference>
<dbReference type="EMBL" id="WKJD01000016">
    <property type="protein sequence ID" value="MRX44522.1"/>
    <property type="molecule type" value="Genomic_DNA"/>
</dbReference>
<keyword evidence="3" id="KW-1185">Reference proteome</keyword>
<name>A0A6L5R3J5_9MICO</name>
<evidence type="ECO:0000313" key="2">
    <source>
        <dbReference type="EMBL" id="MRX44522.1"/>
    </source>
</evidence>
<sequence>MIRKRESDDGAETEAAAEVEAEAETEAEAEAEAESADRAKRWSDERAEHWHGASSSSATQDRADEE</sequence>
<feature type="compositionally biased region" description="Acidic residues" evidence="1">
    <location>
        <begin position="9"/>
        <end position="34"/>
    </location>
</feature>
<reference evidence="2 3" key="1">
    <citation type="submission" date="2019-11" db="EMBL/GenBank/DDBJ databases">
        <title>Agromyces kandeliae sp. nov., isolated from mangrove soil.</title>
        <authorList>
            <person name="Wang R."/>
        </authorList>
    </citation>
    <scope>NUCLEOTIDE SEQUENCE [LARGE SCALE GENOMIC DNA]</scope>
    <source>
        <strain evidence="2 3">Q22</strain>
    </source>
</reference>
<dbReference type="AlphaFoldDB" id="A0A6L5R3J5"/>
<feature type="region of interest" description="Disordered" evidence="1">
    <location>
        <begin position="1"/>
        <end position="66"/>
    </location>
</feature>
<evidence type="ECO:0000256" key="1">
    <source>
        <dbReference type="SAM" id="MobiDB-lite"/>
    </source>
</evidence>
<accession>A0A6L5R3J5</accession>
<feature type="compositionally biased region" description="Basic and acidic residues" evidence="1">
    <location>
        <begin position="35"/>
        <end position="51"/>
    </location>
</feature>
<proteinExistence type="predicted"/>
<dbReference type="Proteomes" id="UP000476511">
    <property type="component" value="Unassembled WGS sequence"/>
</dbReference>